<dbReference type="RefSeq" id="XP_007513508.1">
    <property type="nucleotide sequence ID" value="XM_007513446.1"/>
</dbReference>
<accession>K8F3C7</accession>
<dbReference type="InterPro" id="IPR037185">
    <property type="entry name" value="EmrE-like"/>
</dbReference>
<dbReference type="Pfam" id="PF05653">
    <property type="entry name" value="Mg_trans_NIPA"/>
    <property type="match status" value="1"/>
</dbReference>
<dbReference type="SUPFAM" id="SSF103481">
    <property type="entry name" value="Multidrug resistance efflux transporter EmrE"/>
    <property type="match status" value="1"/>
</dbReference>
<feature type="compositionally biased region" description="Polar residues" evidence="8">
    <location>
        <begin position="206"/>
        <end position="215"/>
    </location>
</feature>
<keyword evidence="7" id="KW-1003">Cell membrane</keyword>
<comment type="subunit">
    <text evidence="7">Homodimer.</text>
</comment>
<feature type="region of interest" description="Disordered" evidence="8">
    <location>
        <begin position="178"/>
        <end position="263"/>
    </location>
</feature>
<keyword evidence="7" id="KW-0967">Endosome</keyword>
<dbReference type="GO" id="GO:0015095">
    <property type="term" value="F:magnesium ion transmembrane transporter activity"/>
    <property type="evidence" value="ECO:0007669"/>
    <property type="project" value="UniProtKB-UniRule"/>
</dbReference>
<evidence type="ECO:0000256" key="3">
    <source>
        <dbReference type="ARBA" id="ARBA00022692"/>
    </source>
</evidence>
<gene>
    <name evidence="9" type="ORF">Bathy04g04680</name>
</gene>
<feature type="transmembrane region" description="Helical" evidence="7">
    <location>
        <begin position="54"/>
        <end position="75"/>
    </location>
</feature>
<evidence type="ECO:0000256" key="1">
    <source>
        <dbReference type="ARBA" id="ARBA00004141"/>
    </source>
</evidence>
<dbReference type="Gene3D" id="1.10.3730.20">
    <property type="match status" value="1"/>
</dbReference>
<feature type="compositionally biased region" description="Polar residues" evidence="8">
    <location>
        <begin position="232"/>
        <end position="242"/>
    </location>
</feature>
<sequence length="449" mass="47076">MFFPGFFAVLVTLFASTSINIGKALQKKGTKSLPKLTFKKDVLKTYFSNETWKLGLGLDVIGGLMMIVALAIAPVSVVQPVSAGGVAILAGFSHVFLDEKLREKEWIGVWCAVLGTIGIGWTTGGNVAIKKDGKGEESIVSTWRYVLGVFVVLGSTYLCAPSSAAGSNVGSGGVLAPAGSGKAGGSNAASNATPSTTTAMTTTKSDVTPGTTPQKGSGHGNKNDHFLKSPPTKESMNASMMMTTPPKKDKSDKKDKSENANSVEFKQQRIRDILAGARAGALFSLSASSVKLGFQLSRRLAFIWALIGLAASVSLTALGLFSQTKGLKEGNAVVVVCSGNVAQMVTAIPFGVLCLGESLPGIGFLFGSNGGSEFGFFHNAFKFLVWAFSWWLILFGVVIVSGLSTHDVVATIAATGDVRKSVVLPTTMGEAKLMLLSKKEKNKEASRKE</sequence>
<dbReference type="GeneID" id="19016494"/>
<feature type="compositionally biased region" description="Low complexity" evidence="8">
    <location>
        <begin position="178"/>
        <end position="205"/>
    </location>
</feature>
<feature type="transmembrane region" description="Helical" evidence="7">
    <location>
        <begin position="109"/>
        <end position="129"/>
    </location>
</feature>
<feature type="transmembrane region" description="Helical" evidence="7">
    <location>
        <begin position="333"/>
        <end position="353"/>
    </location>
</feature>
<dbReference type="InterPro" id="IPR008521">
    <property type="entry name" value="Mg_trans_NIPA"/>
</dbReference>
<dbReference type="GO" id="GO:0005886">
    <property type="term" value="C:plasma membrane"/>
    <property type="evidence" value="ECO:0007669"/>
    <property type="project" value="UniProtKB-SubCell"/>
</dbReference>
<evidence type="ECO:0000256" key="2">
    <source>
        <dbReference type="ARBA" id="ARBA00007001"/>
    </source>
</evidence>
<keyword evidence="7" id="KW-0460">Magnesium</keyword>
<dbReference type="OrthoDB" id="1911792at2759"/>
<dbReference type="Proteomes" id="UP000198341">
    <property type="component" value="Chromosome 4"/>
</dbReference>
<dbReference type="GO" id="GO:0005769">
    <property type="term" value="C:early endosome"/>
    <property type="evidence" value="ECO:0007669"/>
    <property type="project" value="UniProtKB-SubCell"/>
</dbReference>
<name>K8F3C7_9CHLO</name>
<feature type="transmembrane region" description="Helical" evidence="7">
    <location>
        <begin position="300"/>
        <end position="321"/>
    </location>
</feature>
<proteinExistence type="inferred from homology"/>
<organism evidence="9 10">
    <name type="scientific">Bathycoccus prasinos</name>
    <dbReference type="NCBI Taxonomy" id="41875"/>
    <lineage>
        <taxon>Eukaryota</taxon>
        <taxon>Viridiplantae</taxon>
        <taxon>Chlorophyta</taxon>
        <taxon>Mamiellophyceae</taxon>
        <taxon>Mamiellales</taxon>
        <taxon>Bathycoccaceae</taxon>
        <taxon>Bathycoccus</taxon>
    </lineage>
</organism>
<evidence type="ECO:0000256" key="8">
    <source>
        <dbReference type="SAM" id="MobiDB-lite"/>
    </source>
</evidence>
<evidence type="ECO:0000313" key="9">
    <source>
        <dbReference type="EMBL" id="CCO16033.1"/>
    </source>
</evidence>
<keyword evidence="10" id="KW-1185">Reference proteome</keyword>
<protein>
    <recommendedName>
        <fullName evidence="7">Probable magnesium transporter</fullName>
    </recommendedName>
</protein>
<feature type="compositionally biased region" description="Basic and acidic residues" evidence="8">
    <location>
        <begin position="246"/>
        <end position="258"/>
    </location>
</feature>
<comment type="similarity">
    <text evidence="2 7">Belongs to the NIPA (TC 2.A.7) family.</text>
</comment>
<evidence type="ECO:0000256" key="5">
    <source>
        <dbReference type="ARBA" id="ARBA00023136"/>
    </source>
</evidence>
<dbReference type="EMBL" id="FO082275">
    <property type="protein sequence ID" value="CCO16033.1"/>
    <property type="molecule type" value="Genomic_DNA"/>
</dbReference>
<reference evidence="9 10" key="1">
    <citation type="submission" date="2011-10" db="EMBL/GenBank/DDBJ databases">
        <authorList>
            <person name="Genoscope - CEA"/>
        </authorList>
    </citation>
    <scope>NUCLEOTIDE SEQUENCE [LARGE SCALE GENOMIC DNA]</scope>
    <source>
        <strain evidence="9 10">RCC 1105</strain>
    </source>
</reference>
<dbReference type="PANTHER" id="PTHR12570">
    <property type="match status" value="1"/>
</dbReference>
<keyword evidence="7" id="KW-0813">Transport</keyword>
<comment type="subcellular location">
    <subcellularLocation>
        <location evidence="7">Cell membrane</location>
        <topology evidence="7">Multi-pass membrane protein</topology>
    </subcellularLocation>
    <subcellularLocation>
        <location evidence="7">Early endosome</location>
    </subcellularLocation>
    <subcellularLocation>
        <location evidence="1">Membrane</location>
        <topology evidence="1">Multi-pass membrane protein</topology>
    </subcellularLocation>
</comment>
<dbReference type="eggNOG" id="ENOG502QSWV">
    <property type="taxonomic scope" value="Eukaryota"/>
</dbReference>
<dbReference type="KEGG" id="bpg:Bathy04g04680"/>
<keyword evidence="3 7" id="KW-0812">Transmembrane</keyword>
<feature type="transmembrane region" description="Helical" evidence="7">
    <location>
        <begin position="141"/>
        <end position="160"/>
    </location>
</feature>
<evidence type="ECO:0000256" key="7">
    <source>
        <dbReference type="RuleBase" id="RU363078"/>
    </source>
</evidence>
<keyword evidence="5 7" id="KW-0472">Membrane</keyword>
<keyword evidence="7" id="KW-0406">Ion transport</keyword>
<dbReference type="AlphaFoldDB" id="K8F3C7"/>
<comment type="caution">
    <text evidence="7">Lacks conserved residue(s) required for the propagation of feature annotation.</text>
</comment>
<evidence type="ECO:0000313" key="10">
    <source>
        <dbReference type="Proteomes" id="UP000198341"/>
    </source>
</evidence>
<evidence type="ECO:0000256" key="6">
    <source>
        <dbReference type="ARBA" id="ARBA00025284"/>
    </source>
</evidence>
<feature type="transmembrane region" description="Helical" evidence="7">
    <location>
        <begin position="383"/>
        <end position="403"/>
    </location>
</feature>
<comment type="function">
    <text evidence="6 7">Acts as a Mg(2+) transporter. Can also transport other divalent cations such as Fe(2+), Sr(2+), Ba(2+), Mn(2+) and Co(2+) but to a much less extent than Mg(2+).</text>
</comment>
<evidence type="ECO:0000256" key="4">
    <source>
        <dbReference type="ARBA" id="ARBA00022989"/>
    </source>
</evidence>
<dbReference type="PANTHER" id="PTHR12570:SF65">
    <property type="entry name" value="MAGNESIUM TRANSPORTER NIPA9-RELATED"/>
    <property type="match status" value="1"/>
</dbReference>
<keyword evidence="4 7" id="KW-1133">Transmembrane helix</keyword>
<feature type="transmembrane region" description="Helical" evidence="7">
    <location>
        <begin position="6"/>
        <end position="25"/>
    </location>
</feature>